<protein>
    <submittedName>
        <fullName evidence="6">LysR family transcriptional regulator, cyn operon transcriptional activator</fullName>
    </submittedName>
</protein>
<evidence type="ECO:0000313" key="6">
    <source>
        <dbReference type="EMBL" id="SEA31598.1"/>
    </source>
</evidence>
<dbReference type="Gene3D" id="3.40.190.290">
    <property type="match status" value="1"/>
</dbReference>
<evidence type="ECO:0000256" key="2">
    <source>
        <dbReference type="ARBA" id="ARBA00023015"/>
    </source>
</evidence>
<dbReference type="SUPFAM" id="SSF53850">
    <property type="entry name" value="Periplasmic binding protein-like II"/>
    <property type="match status" value="1"/>
</dbReference>
<evidence type="ECO:0000313" key="7">
    <source>
        <dbReference type="Proteomes" id="UP000199002"/>
    </source>
</evidence>
<dbReference type="InterPro" id="IPR000847">
    <property type="entry name" value="LysR_HTH_N"/>
</dbReference>
<dbReference type="GO" id="GO:0003677">
    <property type="term" value="F:DNA binding"/>
    <property type="evidence" value="ECO:0007669"/>
    <property type="project" value="UniProtKB-KW"/>
</dbReference>
<dbReference type="Pfam" id="PF03466">
    <property type="entry name" value="LysR_substrate"/>
    <property type="match status" value="1"/>
</dbReference>
<dbReference type="SUPFAM" id="SSF46785">
    <property type="entry name" value="Winged helix' DNA-binding domain"/>
    <property type="match status" value="1"/>
</dbReference>
<evidence type="ECO:0000256" key="3">
    <source>
        <dbReference type="ARBA" id="ARBA00023125"/>
    </source>
</evidence>
<feature type="domain" description="HTH lysR-type" evidence="5">
    <location>
        <begin position="1"/>
        <end position="58"/>
    </location>
</feature>
<sequence>MEIRQLRYFLDIAQTEHLTQSAQNLFVTQSTLSHGLRQLEQELEIQLFDRLGRGLRLSQAGAAFRVHAARALQEIEAGRMALADMTGLQAGMLTVGVIPTFLHTLVPATVAAFSMAYPKVNIVVRDLRAGPIEEQLVAGLLDVGIAFHPTQREEIETEPLFEERMQLVVNRAHPLARRRTLAVKALAGVSLAMLPRAFATRRLIDDSLREAGVQPWVRVEMESVEGLIDVCRWGELACIVPERAARQAPDMQAIPLHSPQMVRHAGILWRRGASRSRAAVEFAALLRPRHRLPGVGRILE</sequence>
<accession>A0A1H4A717</accession>
<dbReference type="GO" id="GO:0003700">
    <property type="term" value="F:DNA-binding transcription factor activity"/>
    <property type="evidence" value="ECO:0007669"/>
    <property type="project" value="InterPro"/>
</dbReference>
<evidence type="ECO:0000259" key="5">
    <source>
        <dbReference type="PROSITE" id="PS50931"/>
    </source>
</evidence>
<dbReference type="GO" id="GO:0005829">
    <property type="term" value="C:cytosol"/>
    <property type="evidence" value="ECO:0007669"/>
    <property type="project" value="TreeGrafter"/>
</dbReference>
<keyword evidence="2" id="KW-0805">Transcription regulation</keyword>
<reference evidence="7" key="1">
    <citation type="submission" date="2016-10" db="EMBL/GenBank/DDBJ databases">
        <authorList>
            <person name="Varghese N."/>
            <person name="Submissions S."/>
        </authorList>
    </citation>
    <scope>NUCLEOTIDE SEQUENCE [LARGE SCALE GENOMIC DNA]</scope>
    <source>
        <strain evidence="7">DSM 25157</strain>
    </source>
</reference>
<gene>
    <name evidence="6" type="ORF">SAMN05421875_109115</name>
</gene>
<dbReference type="AlphaFoldDB" id="A0A1H4A717"/>
<keyword evidence="4" id="KW-0804">Transcription</keyword>
<dbReference type="RefSeq" id="WP_092697975.1">
    <property type="nucleotide sequence ID" value="NZ_CAXIQL010000012.1"/>
</dbReference>
<dbReference type="PANTHER" id="PTHR30419">
    <property type="entry name" value="HTH-TYPE TRANSCRIPTIONAL REGULATOR YBHD"/>
    <property type="match status" value="1"/>
</dbReference>
<dbReference type="InterPro" id="IPR050950">
    <property type="entry name" value="HTH-type_LysR_regulators"/>
</dbReference>
<organism evidence="6 7">
    <name type="scientific">Acidovorax soli</name>
    <dbReference type="NCBI Taxonomy" id="592050"/>
    <lineage>
        <taxon>Bacteria</taxon>
        <taxon>Pseudomonadati</taxon>
        <taxon>Pseudomonadota</taxon>
        <taxon>Betaproteobacteria</taxon>
        <taxon>Burkholderiales</taxon>
        <taxon>Comamonadaceae</taxon>
        <taxon>Acidovorax</taxon>
    </lineage>
</organism>
<dbReference type="PRINTS" id="PR00039">
    <property type="entry name" value="HTHLYSR"/>
</dbReference>
<dbReference type="Pfam" id="PF00126">
    <property type="entry name" value="HTH_1"/>
    <property type="match status" value="1"/>
</dbReference>
<proteinExistence type="inferred from homology"/>
<evidence type="ECO:0000256" key="1">
    <source>
        <dbReference type="ARBA" id="ARBA00009437"/>
    </source>
</evidence>
<evidence type="ECO:0000256" key="4">
    <source>
        <dbReference type="ARBA" id="ARBA00023163"/>
    </source>
</evidence>
<dbReference type="InterPro" id="IPR036390">
    <property type="entry name" value="WH_DNA-bd_sf"/>
</dbReference>
<dbReference type="NCBIfam" id="NF008416">
    <property type="entry name" value="PRK11242.1"/>
    <property type="match status" value="1"/>
</dbReference>
<keyword evidence="7" id="KW-1185">Reference proteome</keyword>
<name>A0A1H4A717_9BURK</name>
<keyword evidence="3" id="KW-0238">DNA-binding</keyword>
<dbReference type="GeneID" id="34232694"/>
<dbReference type="Gene3D" id="1.10.10.10">
    <property type="entry name" value="Winged helix-like DNA-binding domain superfamily/Winged helix DNA-binding domain"/>
    <property type="match status" value="1"/>
</dbReference>
<comment type="similarity">
    <text evidence="1">Belongs to the LysR transcriptional regulatory family.</text>
</comment>
<dbReference type="FunFam" id="1.10.10.10:FF:000001">
    <property type="entry name" value="LysR family transcriptional regulator"/>
    <property type="match status" value="1"/>
</dbReference>
<dbReference type="InterPro" id="IPR036388">
    <property type="entry name" value="WH-like_DNA-bd_sf"/>
</dbReference>
<dbReference type="EMBL" id="FNQJ01000009">
    <property type="protein sequence ID" value="SEA31598.1"/>
    <property type="molecule type" value="Genomic_DNA"/>
</dbReference>
<dbReference type="Proteomes" id="UP000199002">
    <property type="component" value="Unassembled WGS sequence"/>
</dbReference>
<dbReference type="STRING" id="592050.SAMN05421875_109115"/>
<dbReference type="PROSITE" id="PS50931">
    <property type="entry name" value="HTH_LYSR"/>
    <property type="match status" value="1"/>
</dbReference>
<dbReference type="InterPro" id="IPR005119">
    <property type="entry name" value="LysR_subst-bd"/>
</dbReference>